<evidence type="ECO:0000313" key="5">
    <source>
        <dbReference type="EMBL" id="MCV7171500.1"/>
    </source>
</evidence>
<feature type="region of interest" description="Disordered" evidence="2">
    <location>
        <begin position="157"/>
        <end position="326"/>
    </location>
</feature>
<reference evidence="5" key="2">
    <citation type="journal article" date="2022" name="BMC Genomics">
        <title>Comparative genome analysis of mycobacteria focusing on tRNA and non-coding RNA.</title>
        <authorList>
            <person name="Behra P.R.K."/>
            <person name="Pettersson B.M.F."/>
            <person name="Ramesh M."/>
            <person name="Das S."/>
            <person name="Dasgupta S."/>
            <person name="Kirsebom L.A."/>
        </authorList>
    </citation>
    <scope>NUCLEOTIDE SEQUENCE</scope>
    <source>
        <strain evidence="5">DSM 44615</strain>
    </source>
</reference>
<dbReference type="Proteomes" id="UP001140293">
    <property type="component" value="Unassembled WGS sequence"/>
</dbReference>
<dbReference type="SUPFAM" id="SSF81982">
    <property type="entry name" value="Antigen MPT63/MPB63 (immunoprotective extracellular protein)"/>
    <property type="match status" value="1"/>
</dbReference>
<gene>
    <name evidence="5" type="ORF">H7I41_16420</name>
</gene>
<sequence>MKITIITNALAAATFAAGAAGVIAAPIAGADTAGVTTQDLGSQAELRDGNVVQQWTVTGLKPSSDSIPYQVRGTLWEATATDKAVAGSATPIVSNFNARAADGQNYRALFQVATPQGVNPATIAQGQETSGKIYFDVTGPAPDTVVYNAGGRDVLAWDEPPAAPQTAPGTSNYPAGSSAAPAEVADEAPATAEDELTPAPASNETDPAAPGAQGTPVAVGPDGVPLPEGSAGTPLPEGSAGTPLPEGAPAPAGTQPVPAGTQPVPAGSAGTPLPAGAPAPAGTPAAPGAAAPAEPGAPAPAAPAAPGAPASPAPIPAGSQVAPPAG</sequence>
<reference evidence="5" key="1">
    <citation type="submission" date="2020-07" db="EMBL/GenBank/DDBJ databases">
        <authorList>
            <person name="Pettersson B.M.F."/>
            <person name="Behra P.R.K."/>
            <person name="Ramesh M."/>
            <person name="Das S."/>
            <person name="Dasgupta S."/>
            <person name="Kirsebom L.A."/>
        </authorList>
    </citation>
    <scope>NUCLEOTIDE SEQUENCE</scope>
    <source>
        <strain evidence="5">DSM 44615</strain>
    </source>
</reference>
<keyword evidence="1 3" id="KW-0732">Signal</keyword>
<dbReference type="GO" id="GO:0005615">
    <property type="term" value="C:extracellular space"/>
    <property type="evidence" value="ECO:0007669"/>
    <property type="project" value="InterPro"/>
</dbReference>
<feature type="compositionally biased region" description="Low complexity" evidence="2">
    <location>
        <begin position="179"/>
        <end position="201"/>
    </location>
</feature>
<dbReference type="RefSeq" id="WP_264013687.1">
    <property type="nucleotide sequence ID" value="NZ_JACKSJ010000134.1"/>
</dbReference>
<feature type="signal peptide" evidence="3">
    <location>
        <begin position="1"/>
        <end position="19"/>
    </location>
</feature>
<dbReference type="InterPro" id="IPR015250">
    <property type="entry name" value="MPT63-like"/>
</dbReference>
<organism evidence="5 6">
    <name type="scientific">[Mycobacterium] manitobense</name>
    <dbReference type="NCBI Taxonomy" id="190147"/>
    <lineage>
        <taxon>Bacteria</taxon>
        <taxon>Bacillati</taxon>
        <taxon>Actinomycetota</taxon>
        <taxon>Actinomycetes</taxon>
        <taxon>Mycobacteriales</taxon>
        <taxon>Mycobacteriaceae</taxon>
        <taxon>Mycolicibacterium</taxon>
    </lineage>
</organism>
<evidence type="ECO:0000313" key="6">
    <source>
        <dbReference type="Proteomes" id="UP001140293"/>
    </source>
</evidence>
<evidence type="ECO:0000256" key="3">
    <source>
        <dbReference type="SAM" id="SignalP"/>
    </source>
</evidence>
<dbReference type="EMBL" id="JACKSJ010000134">
    <property type="protein sequence ID" value="MCV7171500.1"/>
    <property type="molecule type" value="Genomic_DNA"/>
</dbReference>
<protein>
    <submittedName>
        <fullName evidence="5">DUF1942 domain-containing protein</fullName>
    </submittedName>
</protein>
<evidence type="ECO:0000256" key="2">
    <source>
        <dbReference type="SAM" id="MobiDB-lite"/>
    </source>
</evidence>
<evidence type="ECO:0000256" key="1">
    <source>
        <dbReference type="ARBA" id="ARBA00022729"/>
    </source>
</evidence>
<feature type="compositionally biased region" description="Low complexity" evidence="2">
    <location>
        <begin position="265"/>
        <end position="294"/>
    </location>
</feature>
<comment type="caution">
    <text evidence="5">The sequence shown here is derived from an EMBL/GenBank/DDBJ whole genome shotgun (WGS) entry which is preliminary data.</text>
</comment>
<dbReference type="Gene3D" id="2.60.40.1240">
    <property type="match status" value="1"/>
</dbReference>
<feature type="domain" description="MPT63-like" evidence="4">
    <location>
        <begin position="36"/>
        <end position="157"/>
    </location>
</feature>
<dbReference type="InterPro" id="IPR029050">
    <property type="entry name" value="Immunoprotect_excell_Ig-like"/>
</dbReference>
<dbReference type="Pfam" id="PF09167">
    <property type="entry name" value="DUF1942"/>
    <property type="match status" value="1"/>
</dbReference>
<name>A0A9X2YNL9_9MYCO</name>
<feature type="non-terminal residue" evidence="5">
    <location>
        <position position="326"/>
    </location>
</feature>
<accession>A0A9X2YNL9</accession>
<keyword evidence="6" id="KW-1185">Reference proteome</keyword>
<feature type="chain" id="PRO_5041000009" evidence="3">
    <location>
        <begin position="20"/>
        <end position="326"/>
    </location>
</feature>
<dbReference type="AlphaFoldDB" id="A0A9X2YNL9"/>
<evidence type="ECO:0000259" key="4">
    <source>
        <dbReference type="Pfam" id="PF09167"/>
    </source>
</evidence>
<proteinExistence type="predicted"/>